<evidence type="ECO:0008006" key="4">
    <source>
        <dbReference type="Google" id="ProtNLM"/>
    </source>
</evidence>
<keyword evidence="3" id="KW-1185">Reference proteome</keyword>
<name>A0AA37PFN6_9PEZI</name>
<reference evidence="2 3" key="1">
    <citation type="submission" date="2022-03" db="EMBL/GenBank/DDBJ databases">
        <title>Genome data of Colletotrichum spp.</title>
        <authorList>
            <person name="Utami Y.D."/>
            <person name="Hiruma K."/>
        </authorList>
    </citation>
    <scope>NUCLEOTIDE SEQUENCE [LARGE SCALE GENOMIC DNA]</scope>
    <source>
        <strain evidence="2 3">MAFF 239500</strain>
    </source>
</reference>
<sequence length="77" mass="8805">MALPSPPEGLDLTESRIREVTGALASIWVLAVIAVSLRFLARWLKRNRIWWEGYVIIISMVFSRFLAKLEIAAVTKY</sequence>
<dbReference type="EMBL" id="BQXU01000048">
    <property type="protein sequence ID" value="GKT51443.1"/>
    <property type="molecule type" value="Genomic_DNA"/>
</dbReference>
<evidence type="ECO:0000256" key="1">
    <source>
        <dbReference type="SAM" id="Phobius"/>
    </source>
</evidence>
<gene>
    <name evidence="2" type="ORF">ColSpa_11624</name>
</gene>
<feature type="transmembrane region" description="Helical" evidence="1">
    <location>
        <begin position="49"/>
        <end position="67"/>
    </location>
</feature>
<proteinExistence type="predicted"/>
<evidence type="ECO:0000313" key="3">
    <source>
        <dbReference type="Proteomes" id="UP001055115"/>
    </source>
</evidence>
<dbReference type="AlphaFoldDB" id="A0AA37PFN6"/>
<evidence type="ECO:0000313" key="2">
    <source>
        <dbReference type="EMBL" id="GKT51443.1"/>
    </source>
</evidence>
<dbReference type="GeneID" id="73332426"/>
<dbReference type="RefSeq" id="XP_049133793.1">
    <property type="nucleotide sequence ID" value="XM_049277836.1"/>
</dbReference>
<organism evidence="2 3">
    <name type="scientific">Colletotrichum spaethianum</name>
    <dbReference type="NCBI Taxonomy" id="700344"/>
    <lineage>
        <taxon>Eukaryota</taxon>
        <taxon>Fungi</taxon>
        <taxon>Dikarya</taxon>
        <taxon>Ascomycota</taxon>
        <taxon>Pezizomycotina</taxon>
        <taxon>Sordariomycetes</taxon>
        <taxon>Hypocreomycetidae</taxon>
        <taxon>Glomerellales</taxon>
        <taxon>Glomerellaceae</taxon>
        <taxon>Colletotrichum</taxon>
        <taxon>Colletotrichum spaethianum species complex</taxon>
    </lineage>
</organism>
<comment type="caution">
    <text evidence="2">The sequence shown here is derived from an EMBL/GenBank/DDBJ whole genome shotgun (WGS) entry which is preliminary data.</text>
</comment>
<accession>A0AA37PFN6</accession>
<feature type="transmembrane region" description="Helical" evidence="1">
    <location>
        <begin position="20"/>
        <end position="37"/>
    </location>
</feature>
<keyword evidence="1" id="KW-0472">Membrane</keyword>
<protein>
    <recommendedName>
        <fullName evidence="4">Integral membrane protein</fullName>
    </recommendedName>
</protein>
<dbReference type="Proteomes" id="UP001055115">
    <property type="component" value="Unassembled WGS sequence"/>
</dbReference>
<keyword evidence="1" id="KW-0812">Transmembrane</keyword>
<keyword evidence="1" id="KW-1133">Transmembrane helix</keyword>